<dbReference type="OrthoDB" id="9811714at2"/>
<dbReference type="KEGG" id="gai:IMCC3135_08760"/>
<dbReference type="SUPFAM" id="SSF50249">
    <property type="entry name" value="Nucleic acid-binding proteins"/>
    <property type="match status" value="1"/>
</dbReference>
<gene>
    <name evidence="6 9" type="primary">rpsQ</name>
    <name evidence="9" type="ORF">IMCC3135_08760</name>
</gene>
<dbReference type="GO" id="GO:0022627">
    <property type="term" value="C:cytosolic small ribosomal subunit"/>
    <property type="evidence" value="ECO:0007669"/>
    <property type="project" value="UniProtKB-UniRule"/>
</dbReference>
<dbReference type="PANTHER" id="PTHR10744:SF1">
    <property type="entry name" value="SMALL RIBOSOMAL SUBUNIT PROTEIN US17M"/>
    <property type="match status" value="1"/>
</dbReference>
<comment type="similarity">
    <text evidence="1 6 7">Belongs to the universal ribosomal protein uS17 family.</text>
</comment>
<dbReference type="InterPro" id="IPR019984">
    <property type="entry name" value="Ribosomal_uS17_bact/chlr"/>
</dbReference>
<evidence type="ECO:0000256" key="2">
    <source>
        <dbReference type="ARBA" id="ARBA00022730"/>
    </source>
</evidence>
<organism evidence="9 10">
    <name type="scientific">Granulosicoccus antarcticus IMCC3135</name>
    <dbReference type="NCBI Taxonomy" id="1192854"/>
    <lineage>
        <taxon>Bacteria</taxon>
        <taxon>Pseudomonadati</taxon>
        <taxon>Pseudomonadota</taxon>
        <taxon>Gammaproteobacteria</taxon>
        <taxon>Chromatiales</taxon>
        <taxon>Granulosicoccaceae</taxon>
        <taxon>Granulosicoccus</taxon>
    </lineage>
</organism>
<dbReference type="PRINTS" id="PR00973">
    <property type="entry name" value="RIBOSOMALS17"/>
</dbReference>
<dbReference type="NCBIfam" id="TIGR03635">
    <property type="entry name" value="uS17_bact"/>
    <property type="match status" value="1"/>
</dbReference>
<dbReference type="RefSeq" id="WP_088917233.1">
    <property type="nucleotide sequence ID" value="NZ_CP018632.1"/>
</dbReference>
<feature type="region of interest" description="Disordered" evidence="8">
    <location>
        <begin position="1"/>
        <end position="30"/>
    </location>
</feature>
<dbReference type="GO" id="GO:0019843">
    <property type="term" value="F:rRNA binding"/>
    <property type="evidence" value="ECO:0007669"/>
    <property type="project" value="UniProtKB-UniRule"/>
</dbReference>
<evidence type="ECO:0000256" key="5">
    <source>
        <dbReference type="ARBA" id="ARBA00023274"/>
    </source>
</evidence>
<evidence type="ECO:0000313" key="9">
    <source>
        <dbReference type="EMBL" id="ASJ71850.1"/>
    </source>
</evidence>
<evidence type="ECO:0000256" key="8">
    <source>
        <dbReference type="SAM" id="MobiDB-lite"/>
    </source>
</evidence>
<dbReference type="InterPro" id="IPR019979">
    <property type="entry name" value="Ribosomal_uS17_CS"/>
</dbReference>
<evidence type="ECO:0000256" key="7">
    <source>
        <dbReference type="RuleBase" id="RU003872"/>
    </source>
</evidence>
<reference evidence="9 10" key="1">
    <citation type="submission" date="2016-12" db="EMBL/GenBank/DDBJ databases">
        <authorList>
            <person name="Song W.-J."/>
            <person name="Kurnit D.M."/>
        </authorList>
    </citation>
    <scope>NUCLEOTIDE SEQUENCE [LARGE SCALE GENOMIC DNA]</scope>
    <source>
        <strain evidence="9 10">IMCC3135</strain>
    </source>
</reference>
<evidence type="ECO:0000313" key="10">
    <source>
        <dbReference type="Proteomes" id="UP000250079"/>
    </source>
</evidence>
<dbReference type="HAMAP" id="MF_01345_B">
    <property type="entry name" value="Ribosomal_uS17_B"/>
    <property type="match status" value="1"/>
</dbReference>
<dbReference type="AlphaFoldDB" id="A0A2Z2NSY7"/>
<keyword evidence="5 6" id="KW-0687">Ribonucleoprotein</keyword>
<keyword evidence="3 6" id="KW-0694">RNA-binding</keyword>
<dbReference type="InterPro" id="IPR012340">
    <property type="entry name" value="NA-bd_OB-fold"/>
</dbReference>
<dbReference type="GO" id="GO:0003735">
    <property type="term" value="F:structural constituent of ribosome"/>
    <property type="evidence" value="ECO:0007669"/>
    <property type="project" value="UniProtKB-UniRule"/>
</dbReference>
<keyword evidence="10" id="KW-1185">Reference proteome</keyword>
<dbReference type="CDD" id="cd00364">
    <property type="entry name" value="Ribosomal_uS17"/>
    <property type="match status" value="1"/>
</dbReference>
<dbReference type="Pfam" id="PF00366">
    <property type="entry name" value="Ribosomal_S17"/>
    <property type="match status" value="1"/>
</dbReference>
<evidence type="ECO:0000256" key="1">
    <source>
        <dbReference type="ARBA" id="ARBA00010254"/>
    </source>
</evidence>
<name>A0A2Z2NSY7_9GAMM</name>
<keyword evidence="4 6" id="KW-0689">Ribosomal protein</keyword>
<evidence type="ECO:0000256" key="6">
    <source>
        <dbReference type="HAMAP-Rule" id="MF_01345"/>
    </source>
</evidence>
<comment type="subunit">
    <text evidence="6">Part of the 30S ribosomal subunit.</text>
</comment>
<evidence type="ECO:0000256" key="4">
    <source>
        <dbReference type="ARBA" id="ARBA00022980"/>
    </source>
</evidence>
<dbReference type="GO" id="GO:0006412">
    <property type="term" value="P:translation"/>
    <property type="evidence" value="ECO:0007669"/>
    <property type="project" value="UniProtKB-UniRule"/>
</dbReference>
<dbReference type="NCBIfam" id="NF004123">
    <property type="entry name" value="PRK05610.1"/>
    <property type="match status" value="1"/>
</dbReference>
<dbReference type="EMBL" id="CP018632">
    <property type="protein sequence ID" value="ASJ71850.1"/>
    <property type="molecule type" value="Genomic_DNA"/>
</dbReference>
<comment type="function">
    <text evidence="6">One of the primary rRNA binding proteins, it binds specifically to the 5'-end of 16S ribosomal RNA.</text>
</comment>
<sequence length="93" mass="10693">MSEQNESATVGSSTRTVVGRVTSNKMEQTATVQVERRIKHPIYGKYMRRSKKYHVHDEKNELNIGDMVQIKECRPLSKTKSWTLDKVLVEAAE</sequence>
<dbReference type="Gene3D" id="2.40.50.140">
    <property type="entry name" value="Nucleic acid-binding proteins"/>
    <property type="match status" value="1"/>
</dbReference>
<dbReference type="PANTHER" id="PTHR10744">
    <property type="entry name" value="40S RIBOSOMAL PROTEIN S11 FAMILY MEMBER"/>
    <property type="match status" value="1"/>
</dbReference>
<accession>A0A2Z2NSY7</accession>
<dbReference type="PROSITE" id="PS00056">
    <property type="entry name" value="RIBOSOMAL_S17"/>
    <property type="match status" value="1"/>
</dbReference>
<proteinExistence type="inferred from homology"/>
<evidence type="ECO:0000256" key="3">
    <source>
        <dbReference type="ARBA" id="ARBA00022884"/>
    </source>
</evidence>
<protein>
    <recommendedName>
        <fullName evidence="6">Small ribosomal subunit protein uS17</fullName>
    </recommendedName>
</protein>
<dbReference type="Proteomes" id="UP000250079">
    <property type="component" value="Chromosome"/>
</dbReference>
<dbReference type="InterPro" id="IPR000266">
    <property type="entry name" value="Ribosomal_uS17"/>
</dbReference>
<keyword evidence="2 6" id="KW-0699">rRNA-binding</keyword>